<dbReference type="PANTHER" id="PTHR33941">
    <property type="entry name" value="PROPANEDIOL UTILIZATION PROTEIN PDUA"/>
    <property type="match status" value="1"/>
</dbReference>
<name>A0ABT1NMY8_9FIRM</name>
<evidence type="ECO:0000313" key="6">
    <source>
        <dbReference type="Proteomes" id="UP001651880"/>
    </source>
</evidence>
<dbReference type="PANTHER" id="PTHR33941:SF11">
    <property type="entry name" value="BACTERIAL MICROCOMPARTMENT SHELL PROTEIN PDUJ"/>
    <property type="match status" value="1"/>
</dbReference>
<comment type="caution">
    <text evidence="5">The sequence shown here is derived from an EMBL/GenBank/DDBJ whole genome shotgun (WGS) entry which is preliminary data.</text>
</comment>
<organism evidence="5 6">
    <name type="scientific">Lutispora saccharofermentans</name>
    <dbReference type="NCBI Taxonomy" id="3024236"/>
    <lineage>
        <taxon>Bacteria</taxon>
        <taxon>Bacillati</taxon>
        <taxon>Bacillota</taxon>
        <taxon>Clostridia</taxon>
        <taxon>Lutisporales</taxon>
        <taxon>Lutisporaceae</taxon>
        <taxon>Lutispora</taxon>
    </lineage>
</organism>
<dbReference type="Pfam" id="PF00936">
    <property type="entry name" value="BMC"/>
    <property type="match status" value="1"/>
</dbReference>
<dbReference type="CDD" id="cd07045">
    <property type="entry name" value="BMC_CcmK_like"/>
    <property type="match status" value="1"/>
</dbReference>
<accession>A0ABT1NMY8</accession>
<reference evidence="5 6" key="1">
    <citation type="submission" date="2021-10" db="EMBL/GenBank/DDBJ databases">
        <title>Lutispora strain m25 sp. nov., a thermophilic, non-spore-forming bacterium isolated from a lab-scale methanogenic bioreactor digesting anaerobic sludge.</title>
        <authorList>
            <person name="El Houari A."/>
            <person name="Mcdonald J."/>
        </authorList>
    </citation>
    <scope>NUCLEOTIDE SEQUENCE [LARGE SCALE GENOMIC DNA]</scope>
    <source>
        <strain evidence="6">m25</strain>
    </source>
</reference>
<dbReference type="InterPro" id="IPR037233">
    <property type="entry name" value="CcmK-like_sf"/>
</dbReference>
<evidence type="ECO:0000256" key="3">
    <source>
        <dbReference type="PROSITE-ProRule" id="PRU01278"/>
    </source>
</evidence>
<proteinExistence type="inferred from homology"/>
<dbReference type="SMART" id="SM00877">
    <property type="entry name" value="BMC"/>
    <property type="match status" value="1"/>
</dbReference>
<gene>
    <name evidence="5" type="ORF">LJD61_18380</name>
</gene>
<dbReference type="SUPFAM" id="SSF143414">
    <property type="entry name" value="CcmK-like"/>
    <property type="match status" value="1"/>
</dbReference>
<dbReference type="InterPro" id="IPR050575">
    <property type="entry name" value="BMC_shell"/>
</dbReference>
<dbReference type="InterPro" id="IPR044872">
    <property type="entry name" value="CcmK/CsoS1_BMC"/>
</dbReference>
<sequence length="94" mass="9913">MGREALGMIETRGMTAAIQASDSMVKTADVNISKFYVVGSGFVIAMVEGDVAAVKSAVEAGKNSIGNIGELIACNVLPRPHEDVIRFISLIDMI</sequence>
<comment type="similarity">
    <text evidence="3">Belongs to the bacterial microcompartments protein family.</text>
</comment>
<dbReference type="InterPro" id="IPR000249">
    <property type="entry name" value="BMC_dom"/>
</dbReference>
<protein>
    <submittedName>
        <fullName evidence="5">BMC domain-containing protein</fullName>
    </submittedName>
</protein>
<dbReference type="Gene3D" id="3.30.70.1710">
    <property type="match status" value="1"/>
</dbReference>
<evidence type="ECO:0000256" key="2">
    <source>
        <dbReference type="ARBA" id="ARBA00024446"/>
    </source>
</evidence>
<comment type="subcellular location">
    <subcellularLocation>
        <location evidence="1">Bacterial microcompartment</location>
    </subcellularLocation>
</comment>
<evidence type="ECO:0000259" key="4">
    <source>
        <dbReference type="PROSITE" id="PS51930"/>
    </source>
</evidence>
<evidence type="ECO:0000256" key="1">
    <source>
        <dbReference type="ARBA" id="ARBA00024322"/>
    </source>
</evidence>
<keyword evidence="6" id="KW-1185">Reference proteome</keyword>
<keyword evidence="2" id="KW-1283">Bacterial microcompartment</keyword>
<dbReference type="EMBL" id="JAJEKE010000023">
    <property type="protein sequence ID" value="MCQ1531483.1"/>
    <property type="molecule type" value="Genomic_DNA"/>
</dbReference>
<feature type="domain" description="BMC" evidence="4">
    <location>
        <begin position="5"/>
        <end position="89"/>
    </location>
</feature>
<evidence type="ECO:0000313" key="5">
    <source>
        <dbReference type="EMBL" id="MCQ1531483.1"/>
    </source>
</evidence>
<dbReference type="Proteomes" id="UP001651880">
    <property type="component" value="Unassembled WGS sequence"/>
</dbReference>
<dbReference type="PROSITE" id="PS51930">
    <property type="entry name" value="BMC_2"/>
    <property type="match status" value="1"/>
</dbReference>
<dbReference type="RefSeq" id="WP_255229027.1">
    <property type="nucleotide sequence ID" value="NZ_JAJEKE010000023.1"/>
</dbReference>